<dbReference type="Proteomes" id="UP001055125">
    <property type="component" value="Unassembled WGS sequence"/>
</dbReference>
<comment type="caution">
    <text evidence="2">The sequence shown here is derived from an EMBL/GenBank/DDBJ whole genome shotgun (WGS) entry which is preliminary data.</text>
</comment>
<proteinExistence type="predicted"/>
<feature type="compositionally biased region" description="Polar residues" evidence="1">
    <location>
        <begin position="74"/>
        <end position="94"/>
    </location>
</feature>
<evidence type="ECO:0000313" key="3">
    <source>
        <dbReference type="Proteomes" id="UP001055125"/>
    </source>
</evidence>
<reference evidence="2" key="2">
    <citation type="submission" date="2021-08" db="EMBL/GenBank/DDBJ databases">
        <authorList>
            <person name="Tani A."/>
            <person name="Ola A."/>
            <person name="Ogura Y."/>
            <person name="Katsura K."/>
            <person name="Hayashi T."/>
        </authorList>
    </citation>
    <scope>NUCLEOTIDE SEQUENCE</scope>
    <source>
        <strain evidence="2">DSM 19015</strain>
    </source>
</reference>
<protein>
    <submittedName>
        <fullName evidence="2">Uncharacterized protein</fullName>
    </submittedName>
</protein>
<feature type="region of interest" description="Disordered" evidence="1">
    <location>
        <begin position="71"/>
        <end position="94"/>
    </location>
</feature>
<reference evidence="2" key="1">
    <citation type="journal article" date="2021" name="Front. Microbiol.">
        <title>Comprehensive Comparative Genomics and Phenotyping of Methylobacterium Species.</title>
        <authorList>
            <person name="Alessa O."/>
            <person name="Ogura Y."/>
            <person name="Fujitani Y."/>
            <person name="Takami H."/>
            <person name="Hayashi T."/>
            <person name="Sahin N."/>
            <person name="Tani A."/>
        </authorList>
    </citation>
    <scope>NUCLEOTIDE SEQUENCE</scope>
    <source>
        <strain evidence="2">DSM 19015</strain>
    </source>
</reference>
<gene>
    <name evidence="2" type="ORF">OCOJLMKI_3842</name>
</gene>
<dbReference type="EMBL" id="BPQP01000065">
    <property type="protein sequence ID" value="GJD96619.1"/>
    <property type="molecule type" value="Genomic_DNA"/>
</dbReference>
<organism evidence="2 3">
    <name type="scientific">Methylobacterium iners</name>
    <dbReference type="NCBI Taxonomy" id="418707"/>
    <lineage>
        <taxon>Bacteria</taxon>
        <taxon>Pseudomonadati</taxon>
        <taxon>Pseudomonadota</taxon>
        <taxon>Alphaproteobacteria</taxon>
        <taxon>Hyphomicrobiales</taxon>
        <taxon>Methylobacteriaceae</taxon>
        <taxon>Methylobacterium</taxon>
    </lineage>
</organism>
<dbReference type="Gene3D" id="2.30.30.830">
    <property type="match status" value="1"/>
</dbReference>
<evidence type="ECO:0000313" key="2">
    <source>
        <dbReference type="EMBL" id="GJD96619.1"/>
    </source>
</evidence>
<name>A0ABQ4S2B1_9HYPH</name>
<accession>A0ABQ4S2B1</accession>
<keyword evidence="3" id="KW-1185">Reference proteome</keyword>
<evidence type="ECO:0000256" key="1">
    <source>
        <dbReference type="SAM" id="MobiDB-lite"/>
    </source>
</evidence>
<sequence>MEVPPPDLRLVGVIAGADRAVAILRRQAGGPALNLKVGDTVDAWRVDAIGPDRVSLRNGNREKTYRLFSVGGLPSQQPASRISNLPQLSNSGTR</sequence>